<dbReference type="Pfam" id="PF01856">
    <property type="entry name" value="HP_OMP"/>
    <property type="match status" value="1"/>
</dbReference>
<reference evidence="2 3" key="1">
    <citation type="submission" date="2018-04" db="EMBL/GenBank/DDBJ databases">
        <title>Novel Campyloabacter and Helicobacter Species and Strains.</title>
        <authorList>
            <person name="Mannion A.J."/>
            <person name="Shen Z."/>
            <person name="Fox J.G."/>
        </authorList>
    </citation>
    <scope>NUCLEOTIDE SEQUENCE [LARGE SCALE GENOMIC DNA]</scope>
    <source>
        <strain evidence="2 3">MIT 04-9362</strain>
    </source>
</reference>
<dbReference type="AlphaFoldDB" id="A0A3D8J494"/>
<organism evidence="2 3">
    <name type="scientific">Helicobacter anseris</name>
    <dbReference type="NCBI Taxonomy" id="375926"/>
    <lineage>
        <taxon>Bacteria</taxon>
        <taxon>Pseudomonadati</taxon>
        <taxon>Campylobacterota</taxon>
        <taxon>Epsilonproteobacteria</taxon>
        <taxon>Campylobacterales</taxon>
        <taxon>Helicobacteraceae</taxon>
        <taxon>Helicobacter</taxon>
    </lineage>
</organism>
<evidence type="ECO:0008006" key="4">
    <source>
        <dbReference type="Google" id="ProtNLM"/>
    </source>
</evidence>
<comment type="caution">
    <text evidence="2">The sequence shown here is derived from an EMBL/GenBank/DDBJ whole genome shotgun (WGS) entry which is preliminary data.</text>
</comment>
<feature type="chain" id="PRO_5017820574" description="Outer membrane beta-barrel protein" evidence="1">
    <location>
        <begin position="22"/>
        <end position="229"/>
    </location>
</feature>
<evidence type="ECO:0000313" key="2">
    <source>
        <dbReference type="EMBL" id="RDU71601.1"/>
    </source>
</evidence>
<evidence type="ECO:0000256" key="1">
    <source>
        <dbReference type="SAM" id="SignalP"/>
    </source>
</evidence>
<proteinExistence type="predicted"/>
<sequence length="229" mass="25971">MKLMMRSLFFLFFCLVYFVFSQETTLDNQQDDIFLSEDVKQIYEDQELIRQKSGKYLAISLGTSALRTQRLITNQKEESYVPILLGLKTGVQSFFTKNVGIRGFFAFDTYTKTATGKRENSTMAFFGFFSLGIDAIAEFPITKSQRNFLGGFFGIGFGGVVYTDNANYKGFKNMFISGGFIVETGIELTLAIKHRVTIGAKVTPIQKEISQSVVEQTDILPFISYQYKF</sequence>
<dbReference type="Proteomes" id="UP000256695">
    <property type="component" value="Unassembled WGS sequence"/>
</dbReference>
<evidence type="ECO:0000313" key="3">
    <source>
        <dbReference type="Proteomes" id="UP000256695"/>
    </source>
</evidence>
<accession>A0A3D8J494</accession>
<gene>
    <name evidence="2" type="ORF">CQA57_07655</name>
</gene>
<dbReference type="EMBL" id="NXLX01000027">
    <property type="protein sequence ID" value="RDU71601.1"/>
    <property type="molecule type" value="Genomic_DNA"/>
</dbReference>
<name>A0A3D8J494_9HELI</name>
<dbReference type="InterPro" id="IPR002718">
    <property type="entry name" value="OMP_Helicobacter"/>
</dbReference>
<dbReference type="OrthoDB" id="5321913at2"/>
<feature type="signal peptide" evidence="1">
    <location>
        <begin position="1"/>
        <end position="21"/>
    </location>
</feature>
<keyword evidence="1" id="KW-0732">Signal</keyword>
<keyword evidence="3" id="KW-1185">Reference proteome</keyword>
<protein>
    <recommendedName>
        <fullName evidence="4">Outer membrane beta-barrel protein</fullName>
    </recommendedName>
</protein>